<dbReference type="Gene3D" id="3.30.160.380">
    <property type="entry name" value="Dicer dimerisation domain"/>
    <property type="match status" value="1"/>
</dbReference>
<evidence type="ECO:0000256" key="10">
    <source>
        <dbReference type="ARBA" id="ARBA00022833"/>
    </source>
</evidence>
<dbReference type="InterPro" id="IPR027417">
    <property type="entry name" value="P-loop_NTPase"/>
</dbReference>
<feature type="compositionally biased region" description="Polar residues" evidence="18">
    <location>
        <begin position="90"/>
        <end position="121"/>
    </location>
</feature>
<feature type="compositionally biased region" description="Low complexity" evidence="18">
    <location>
        <begin position="278"/>
        <end position="290"/>
    </location>
</feature>
<dbReference type="Pfam" id="PF03368">
    <property type="entry name" value="Dicer_dimer"/>
    <property type="match status" value="1"/>
</dbReference>
<evidence type="ECO:0000256" key="16">
    <source>
        <dbReference type="ARBA" id="ARBA00035116"/>
    </source>
</evidence>
<evidence type="ECO:0000256" key="9">
    <source>
        <dbReference type="ARBA" id="ARBA00022806"/>
    </source>
</evidence>
<keyword evidence="6" id="KW-0677">Repeat</keyword>
<gene>
    <name evidence="24" type="ORF">F53441_13227</name>
</gene>
<feature type="compositionally biased region" description="Polar residues" evidence="18">
    <location>
        <begin position="268"/>
        <end position="277"/>
    </location>
</feature>
<dbReference type="EMBL" id="JAADJG010000798">
    <property type="protein sequence ID" value="KAF4436516.1"/>
    <property type="molecule type" value="Genomic_DNA"/>
</dbReference>
<feature type="region of interest" description="Disordered" evidence="18">
    <location>
        <begin position="239"/>
        <end position="402"/>
    </location>
</feature>
<feature type="compositionally biased region" description="Polar residues" evidence="18">
    <location>
        <begin position="336"/>
        <end position="356"/>
    </location>
</feature>
<feature type="compositionally biased region" description="Basic residues" evidence="18">
    <location>
        <begin position="191"/>
        <end position="209"/>
    </location>
</feature>
<evidence type="ECO:0000256" key="13">
    <source>
        <dbReference type="ARBA" id="ARBA00022884"/>
    </source>
</evidence>
<dbReference type="PANTHER" id="PTHR14950:SF62">
    <property type="entry name" value="DICER-LIKE PROTEIN 1"/>
    <property type="match status" value="1"/>
</dbReference>
<keyword evidence="4" id="KW-0930">Antiviral protein</keyword>
<sequence>MNQTGYGFIPTPTDNAIPERAPDLLDMDADAIDPGLFGDYTPPEQAPPSFDMVNLFGEDVTEPQVPEAQNTVEEAQPASLVFPMQPEAQDPQQSQHTVEEAQPTSPALPTEPQAQQPQSTVEEARPSSLVLPTQPEVQQFQNTVEEAQPVRLVFPTQPEAQEPQSTVEETQPVNTKLPAESTEQAGESAPKKKRKIEPKTRAKTTRMPRKNCPVNNENSKVPKRVTDLKRQEQAIQKYLHKQGSLPVESRSHRGTPQPTYGPMGGQSFPHQTSLAGTSPSPQFQSEQQPQLPIMSRRPPPYASQVQSNWTPSIANPPQSQSNFQNGLQFPPRSMRGNLNTSQPPHTSQGPLFSSLNGPSPSQQVQSGQRYSLEMMSSNPETTQPQYGFQSQLTGTVPPITDPLLSQQVQSGQQLFTPALSSNTMTGSFGNPPQYYYPQPSISAGISSSQGVQPEQQLQSHMPENDEGLDRLPFMPQQQSSTAMPSQFGPSSSLGRVWDGRQRDNSWPGSNGEITGRPHESQQNPSFSLAQQVRPSSSSPGIQTGQQYSPAMQDKVPNFVPSPDQDFDNVPPYTLDIGALGADNQGGLSQSNMSQRPPLMETQLALSVPSSTPQEVPPFEPHVMGNDEERLEQSNRPQEAQPLNAQGLNQVENKQPEFPIADYNNWGQDAAQPFVWEEYFDFGDFADWRDIPNEEGMRPRDEQHAEILSNKTRFAKVVTLVLHLSRRQIQDFMEIYIREYCMWETWQEEIEKIPYSGLLEYALEKRKTVPRILYENRPQLSTDRISHEDRIKGVEFVQDLRIPGLVEELEQFTEANLLDFLRLDIEWEFIQDAIDTQQVMASVKLGWINPALITQAQASTTIQPSGPLIHPQLGSPFLGTIKKRLPHPSAEDAPAENKSQDSEEKQAAKEAADIPRHEEKQPEGPEPQDLPSDESAPGPAPLSFLIPGPLSERPLPWQRNVLRAASMRMFPQALKETGRAAVSTLIEQDRAARPPPSAYCPHGFHLFAKQKQLRGIVGLESRDFSREFSRRSMTRHKAGLAESCARQETRAPRPEMASNEGTPTREGLETQTYVVSHFGDALTFDPSDGIAPNQIQEPADGHSNLEANRPENTQQLEPPYPSFTSITQDEPAMFSTASASTLPSDQYSTPTVLTNSAPVDETTSSAQLRRMLDVNWSGFLKKKGSSTGGGPPTTRQSQASQDGDDSDLEEVDPMTMPIAIPEPDKDDDYDPNKRKTPRRTPKKATQKRGVGKPRKVTLQKELKNGQAAITSIAEQNEAQRDIVPASTTNINTPNKGSLDNTPTSGPPSSGRIKIVLKSSQRDSAPTKPHGMPSAGPSRVQTPTPTPAPNPRVHFATFAKHAEYAAESVRARFSSVADRIIQLPGKGIANQTFEEGKLYGLSSMFKKLKEKDAENVDRAEFAERAESAEYAGKAHAALAAVKQIAGVGVGVALPERPVPQTNSPEDIGQEQQNLSFKTPPKSNDLESLHDLNEELETADKPDDTDTDDEDDRYRLVVHPSKPRRITEKKLRDQAALQAHIAKTHRENAKSAIPFSDPDKHSAAQLVHVSESRKIIASPREYQIELFERAKEDNVIVVLPTGTGKTLISALLLRHHLEQEIEARAIGKPKKVAFFLVEKVALCVQQHAVLSCNLGNHPVTKFMGNTTGMVKSKEFWDKQFAENMVVVCTAEILRDCLGNGFITMSQINLLIFDEAHHTKKKHPYSRIMREHYYLSKGERPRILGMTASPVDAQTRDVKETALELERALDSKIVTISDEVLMQTMARMKQIEETVIYDTLAPSGDTETPLWGSISQLVSRNEQFKAPLEFTKEASSILGPWCADRYWQLTITDLETQRLAARTGQNFIGSLSVTNSDRATEAVRGVRKIVEAHQFGTIEPTSGALSAKVKKLHDILHHAFTVDGTKRCIVFVEKRYTACMLSDLYSQISMRIPGMVASYMIGAQSNSSTFGNTSFRDQVVTLHKFKRGDINCLFATPVAEEGIDVPDCDLVIRFDLYHSVIQYLQSKGRARQARSRYITMREEGNMKQLRMLKQATMDSQALEKFCLSLPPDRKLQDDSIDEIMEMQAERIRQQVYEVPSTGARLTFASSLEILTRFVASLPSGHYAKVEYQVQRIGSRYLADVAMPPESPINFVKGTQQRSKLLAKCSAAFETCKALIKSKHIDGNLQSTFKKTTHAMRNARLSVSPNKKADYKMRLRPDIWEERGEWTDFFSTTITINEGGVLGKEHSGNPLILLSRKPLPKLPGVPSSSATGVHRKEYDAARDQFPYLLAPSTKADSSEAQAHIDWDTVKLVKENKTLEWENAPEDFFTDKLVTDPYDGGRKLIIKGIDKSKKPSDPTPEGVPEHRSRAYRSVEQTIKQYSNSLYQKSRAKVQWRDDQPVVKAEVLPLRRNLLDKFEVDDEVNKECFVILEPLKVSPLPIDFVSITMAFPAIIHRLDSTLITLDACDLFGLDIPPNLALESLTKDSDNSEQHGHQQINFQTGMGDNYERLEFLGDCFLKMATTISIFTLMPNGDECKYHVERMLLICNQNLFNHAVDRKLYEYIRSKAFDRRTWYPDLPLKKGKAPKTTMQHNLSDKTIADVCEALIGAAYLTSKDNMDMAVKAVTRLSKSKNHKMIAFEDYYKSYKVPEWQKGVGTASQRRLPQQVKDATGYLFKSAPLVQSAFKHPSWPYESIPDYQRLEFLGDSLLDMVIVDYLYRNYPRADPQWLTEHKMAMVSNQFLGCLCVKLDLHKQLLCSTSSLLTQIRDFVAELEAVEENARKEAEEEGVPMPMDFWLKASAPPKVYADSIEALVGAMFVDSKYNFSVVEDFFTKFIRPYFVDMSLYDTFANKHPVTFLSKIMQQQIGCVDWRVTAEPVPCSAEEGMAALKETEMHAVFMVHQKIIAEHKTESGRYAKERAAKKALELFDSFGEDFAAAKKFLGCDCSVGTLDIEVDHGTAI</sequence>
<dbReference type="InterPro" id="IPR038248">
    <property type="entry name" value="Dicer_dimer_sf"/>
</dbReference>
<dbReference type="GO" id="GO:0030422">
    <property type="term" value="P:siRNA processing"/>
    <property type="evidence" value="ECO:0007669"/>
    <property type="project" value="TreeGrafter"/>
</dbReference>
<feature type="compositionally biased region" description="Polar residues" evidence="18">
    <location>
        <begin position="475"/>
        <end position="493"/>
    </location>
</feature>
<dbReference type="InterPro" id="IPR005034">
    <property type="entry name" value="Dicer_dimerisation"/>
</dbReference>
<dbReference type="InterPro" id="IPR056755">
    <property type="entry name" value="DSRM_2"/>
</dbReference>
<feature type="compositionally biased region" description="Polar residues" evidence="18">
    <location>
        <begin position="1266"/>
        <end position="1275"/>
    </location>
</feature>
<dbReference type="PROSITE" id="PS51194">
    <property type="entry name" value="HELICASE_CTER"/>
    <property type="match status" value="1"/>
</dbReference>
<name>A0A8H4NLN4_9HYPO</name>
<keyword evidence="25" id="KW-1185">Reference proteome</keyword>
<dbReference type="GO" id="GO:0005634">
    <property type="term" value="C:nucleus"/>
    <property type="evidence" value="ECO:0007669"/>
    <property type="project" value="TreeGrafter"/>
</dbReference>
<evidence type="ECO:0000256" key="5">
    <source>
        <dbReference type="ARBA" id="ARBA00022723"/>
    </source>
</evidence>
<dbReference type="SUPFAM" id="SSF69065">
    <property type="entry name" value="RNase III domain-like"/>
    <property type="match status" value="2"/>
</dbReference>
<feature type="region of interest" description="Disordered" evidence="18">
    <location>
        <begin position="1029"/>
        <end position="1066"/>
    </location>
</feature>
<dbReference type="PROSITE" id="PS00517">
    <property type="entry name" value="RNASE_3_1"/>
    <property type="match status" value="1"/>
</dbReference>
<comment type="similarity">
    <text evidence="16 17">Belongs to the helicase family. Dicer subfamily.</text>
</comment>
<keyword evidence="10" id="KW-0862">Zinc</keyword>
<evidence type="ECO:0000256" key="11">
    <source>
        <dbReference type="ARBA" id="ARBA00022840"/>
    </source>
</evidence>
<dbReference type="GO" id="GO:0004386">
    <property type="term" value="F:helicase activity"/>
    <property type="evidence" value="ECO:0007669"/>
    <property type="project" value="UniProtKB-KW"/>
</dbReference>
<dbReference type="PROSITE" id="PS50142">
    <property type="entry name" value="RNASE_3_2"/>
    <property type="match status" value="2"/>
</dbReference>
<keyword evidence="14" id="KW-0051">Antiviral defense</keyword>
<dbReference type="PROSITE" id="PS51327">
    <property type="entry name" value="DICER_DSRBF"/>
    <property type="match status" value="1"/>
</dbReference>
<feature type="region of interest" description="Disordered" evidence="18">
    <location>
        <begin position="1138"/>
        <end position="1165"/>
    </location>
</feature>
<reference evidence="24" key="1">
    <citation type="submission" date="2020-01" db="EMBL/GenBank/DDBJ databases">
        <title>Identification and distribution of gene clusters putatively required for synthesis of sphingolipid metabolism inhibitors in phylogenetically diverse species of the filamentous fungus Fusarium.</title>
        <authorList>
            <person name="Kim H.-S."/>
            <person name="Busman M."/>
            <person name="Brown D.W."/>
            <person name="Divon H."/>
            <person name="Uhlig S."/>
            <person name="Proctor R.H."/>
        </authorList>
    </citation>
    <scope>NUCLEOTIDE SEQUENCE</scope>
    <source>
        <strain evidence="24">NRRL 53441</strain>
    </source>
</reference>
<dbReference type="CDD" id="cd18034">
    <property type="entry name" value="DEXHc_dicer"/>
    <property type="match status" value="1"/>
</dbReference>
<evidence type="ECO:0000256" key="18">
    <source>
        <dbReference type="SAM" id="MobiDB-lite"/>
    </source>
</evidence>
<feature type="compositionally biased region" description="Basic residues" evidence="18">
    <location>
        <begin position="1233"/>
        <end position="1256"/>
    </location>
</feature>
<dbReference type="InterPro" id="IPR014001">
    <property type="entry name" value="Helicase_ATP-bd"/>
</dbReference>
<keyword evidence="9" id="KW-0347">Helicase</keyword>
<feature type="region of interest" description="Disordered" evidence="18">
    <location>
        <begin position="1453"/>
        <end position="1512"/>
    </location>
</feature>
<feature type="domain" description="RNase III" evidence="19">
    <location>
        <begin position="2476"/>
        <end position="2614"/>
    </location>
</feature>
<dbReference type="SMART" id="SM00490">
    <property type="entry name" value="HELICc"/>
    <property type="match status" value="1"/>
</dbReference>
<dbReference type="FunFam" id="1.10.1520.10:FF:000015">
    <property type="entry name" value="Dicer-like protein 1"/>
    <property type="match status" value="1"/>
</dbReference>
<dbReference type="Pfam" id="PF24995">
    <property type="entry name" value="DSRM_2"/>
    <property type="match status" value="1"/>
</dbReference>
<evidence type="ECO:0000259" key="22">
    <source>
        <dbReference type="PROSITE" id="PS51194"/>
    </source>
</evidence>
<evidence type="ECO:0000256" key="1">
    <source>
        <dbReference type="ARBA" id="ARBA00001936"/>
    </source>
</evidence>
<keyword evidence="7" id="KW-0547">Nucleotide-binding</keyword>
<evidence type="ECO:0000313" key="25">
    <source>
        <dbReference type="Proteomes" id="UP000605986"/>
    </source>
</evidence>
<feature type="domain" description="RNase III" evidence="19">
    <location>
        <begin position="2663"/>
        <end position="2821"/>
    </location>
</feature>
<evidence type="ECO:0000259" key="19">
    <source>
        <dbReference type="PROSITE" id="PS50142"/>
    </source>
</evidence>
<feature type="compositionally biased region" description="Polar residues" evidence="18">
    <location>
        <begin position="158"/>
        <end position="174"/>
    </location>
</feature>
<feature type="region of interest" description="Disordered" evidence="18">
    <location>
        <begin position="1083"/>
        <end position="1126"/>
    </location>
</feature>
<evidence type="ECO:0000256" key="4">
    <source>
        <dbReference type="ARBA" id="ARBA00022721"/>
    </source>
</evidence>
<feature type="compositionally biased region" description="Polar residues" evidence="18">
    <location>
        <begin position="440"/>
        <end position="461"/>
    </location>
</feature>
<dbReference type="SUPFAM" id="SSF52540">
    <property type="entry name" value="P-loop containing nucleoside triphosphate hydrolases"/>
    <property type="match status" value="1"/>
</dbReference>
<dbReference type="Gene3D" id="3.40.50.300">
    <property type="entry name" value="P-loop containing nucleotide triphosphate hydrolases"/>
    <property type="match status" value="2"/>
</dbReference>
<feature type="region of interest" description="Disordered" evidence="18">
    <location>
        <begin position="157"/>
        <end position="220"/>
    </location>
</feature>
<feature type="domain" description="PAZ" evidence="20">
    <location>
        <begin position="2306"/>
        <end position="2436"/>
    </location>
</feature>
<evidence type="ECO:0000256" key="3">
    <source>
        <dbReference type="ARBA" id="ARBA00020797"/>
    </source>
</evidence>
<dbReference type="Pfam" id="PF00270">
    <property type="entry name" value="DEAD"/>
    <property type="match status" value="1"/>
</dbReference>
<comment type="cofactor">
    <cofactor evidence="1">
        <name>Mn(2+)</name>
        <dbReference type="ChEBI" id="CHEBI:29035"/>
    </cofactor>
</comment>
<feature type="domain" description="Helicase C-terminal" evidence="22">
    <location>
        <begin position="1904"/>
        <end position="2069"/>
    </location>
</feature>
<dbReference type="PANTHER" id="PTHR14950">
    <property type="entry name" value="DICER-RELATED"/>
    <property type="match status" value="1"/>
</dbReference>
<evidence type="ECO:0000256" key="6">
    <source>
        <dbReference type="ARBA" id="ARBA00022737"/>
    </source>
</evidence>
<dbReference type="InterPro" id="IPR000999">
    <property type="entry name" value="RNase_III_dom"/>
</dbReference>
<feature type="compositionally biased region" description="Polar residues" evidence="18">
    <location>
        <begin position="1284"/>
        <end position="1306"/>
    </location>
</feature>
<dbReference type="GO" id="GO:0051607">
    <property type="term" value="P:defense response to virus"/>
    <property type="evidence" value="ECO:0007669"/>
    <property type="project" value="UniProtKB-KW"/>
</dbReference>
<feature type="compositionally biased region" description="Polar residues" evidence="18">
    <location>
        <begin position="374"/>
        <end position="394"/>
    </location>
</feature>
<proteinExistence type="inferred from homology"/>
<dbReference type="SMART" id="SM00535">
    <property type="entry name" value="RIBOc"/>
    <property type="match status" value="2"/>
</dbReference>
<dbReference type="PROSITE" id="PS50821">
    <property type="entry name" value="PAZ"/>
    <property type="match status" value="1"/>
</dbReference>
<dbReference type="GO" id="GO:0046872">
    <property type="term" value="F:metal ion binding"/>
    <property type="evidence" value="ECO:0007669"/>
    <property type="project" value="UniProtKB-KW"/>
</dbReference>
<feature type="compositionally biased region" description="Acidic residues" evidence="18">
    <location>
        <begin position="1201"/>
        <end position="1211"/>
    </location>
</feature>
<keyword evidence="11" id="KW-0067">ATP-binding</keyword>
<feature type="domain" description="Helicase ATP-binding" evidence="21">
    <location>
        <begin position="1583"/>
        <end position="1764"/>
    </location>
</feature>
<feature type="compositionally biased region" description="Low complexity" evidence="18">
    <location>
        <begin position="1191"/>
        <end position="1200"/>
    </location>
</feature>
<dbReference type="PROSITE" id="PS51192">
    <property type="entry name" value="HELICASE_ATP_BIND_1"/>
    <property type="match status" value="1"/>
</dbReference>
<dbReference type="Pfam" id="PF00636">
    <property type="entry name" value="Ribonuclease_3"/>
    <property type="match status" value="2"/>
</dbReference>
<feature type="region of interest" description="Disordered" evidence="18">
    <location>
        <begin position="607"/>
        <end position="638"/>
    </location>
</feature>
<dbReference type="OrthoDB" id="416741at2759"/>
<dbReference type="GO" id="GO:0005524">
    <property type="term" value="F:ATP binding"/>
    <property type="evidence" value="ECO:0007669"/>
    <property type="project" value="UniProtKB-KW"/>
</dbReference>
<evidence type="ECO:0000256" key="17">
    <source>
        <dbReference type="PROSITE-ProRule" id="PRU00657"/>
    </source>
</evidence>
<dbReference type="SMART" id="SM00487">
    <property type="entry name" value="DEXDc"/>
    <property type="match status" value="1"/>
</dbReference>
<dbReference type="InterPro" id="IPR011545">
    <property type="entry name" value="DEAD/DEAH_box_helicase_dom"/>
</dbReference>
<evidence type="ECO:0000256" key="2">
    <source>
        <dbReference type="ARBA" id="ARBA00001946"/>
    </source>
</evidence>
<feature type="compositionally biased region" description="Polar residues" evidence="18">
    <location>
        <begin position="520"/>
        <end position="549"/>
    </location>
</feature>
<comment type="caution">
    <text evidence="24">The sequence shown here is derived from an EMBL/GenBank/DDBJ whole genome shotgun (WGS) entry which is preliminary data.</text>
</comment>
<feature type="region of interest" description="Disordered" evidence="18">
    <location>
        <begin position="1"/>
        <end position="20"/>
    </location>
</feature>
<feature type="domain" description="Dicer dsRNA-binding fold" evidence="23">
    <location>
        <begin position="2106"/>
        <end position="2194"/>
    </location>
</feature>
<dbReference type="CDD" id="cd00593">
    <property type="entry name" value="RIBOc"/>
    <property type="match status" value="2"/>
</dbReference>
<evidence type="ECO:0000259" key="21">
    <source>
        <dbReference type="PROSITE" id="PS51192"/>
    </source>
</evidence>
<evidence type="ECO:0000259" key="20">
    <source>
        <dbReference type="PROSITE" id="PS50821"/>
    </source>
</evidence>
<dbReference type="Proteomes" id="UP000605986">
    <property type="component" value="Unassembled WGS sequence"/>
</dbReference>
<protein>
    <recommendedName>
        <fullName evidence="3">Dicer-like protein 1</fullName>
    </recommendedName>
</protein>
<evidence type="ECO:0000259" key="23">
    <source>
        <dbReference type="PROSITE" id="PS51327"/>
    </source>
</evidence>
<keyword evidence="8" id="KW-0378">Hydrolase</keyword>
<evidence type="ECO:0000256" key="15">
    <source>
        <dbReference type="ARBA" id="ARBA00023211"/>
    </source>
</evidence>
<keyword evidence="12" id="KW-0460">Magnesium</keyword>
<dbReference type="Gene3D" id="1.10.1520.10">
    <property type="entry name" value="Ribonuclease III domain"/>
    <property type="match status" value="2"/>
</dbReference>
<feature type="region of interest" description="Disordered" evidence="18">
    <location>
        <begin position="86"/>
        <end position="132"/>
    </location>
</feature>
<feature type="compositionally biased region" description="Polar residues" evidence="18">
    <location>
        <begin position="1109"/>
        <end position="1126"/>
    </location>
</feature>
<evidence type="ECO:0000313" key="24">
    <source>
        <dbReference type="EMBL" id="KAF4436516.1"/>
    </source>
</evidence>
<accession>A0A8H4NLN4</accession>
<dbReference type="InterPro" id="IPR003100">
    <property type="entry name" value="PAZ_dom"/>
</dbReference>
<dbReference type="GO" id="GO:0050688">
    <property type="term" value="P:regulation of defense response to virus"/>
    <property type="evidence" value="ECO:0007669"/>
    <property type="project" value="UniProtKB-KW"/>
</dbReference>
<dbReference type="GO" id="GO:0005737">
    <property type="term" value="C:cytoplasm"/>
    <property type="evidence" value="ECO:0007669"/>
    <property type="project" value="TreeGrafter"/>
</dbReference>
<feature type="compositionally biased region" description="Polar residues" evidence="18">
    <location>
        <begin position="1457"/>
        <end position="1474"/>
    </location>
</feature>
<feature type="region of interest" description="Disordered" evidence="18">
    <location>
        <begin position="1178"/>
        <end position="1347"/>
    </location>
</feature>
<dbReference type="GO" id="GO:0003723">
    <property type="term" value="F:RNA binding"/>
    <property type="evidence" value="ECO:0007669"/>
    <property type="project" value="UniProtKB-UniRule"/>
</dbReference>
<keyword evidence="5" id="KW-0479">Metal-binding</keyword>
<evidence type="ECO:0000256" key="7">
    <source>
        <dbReference type="ARBA" id="ARBA00022741"/>
    </source>
</evidence>
<keyword evidence="15" id="KW-0464">Manganese</keyword>
<feature type="compositionally biased region" description="Polar residues" evidence="18">
    <location>
        <begin position="303"/>
        <end position="327"/>
    </location>
</feature>
<feature type="region of interest" description="Disordered" evidence="18">
    <location>
        <begin position="878"/>
        <end position="948"/>
    </location>
</feature>
<evidence type="ECO:0000256" key="8">
    <source>
        <dbReference type="ARBA" id="ARBA00022801"/>
    </source>
</evidence>
<comment type="cofactor">
    <cofactor evidence="2">
        <name>Mg(2+)</name>
        <dbReference type="ChEBI" id="CHEBI:18420"/>
    </cofactor>
</comment>
<dbReference type="GO" id="GO:0004525">
    <property type="term" value="F:ribonuclease III activity"/>
    <property type="evidence" value="ECO:0007669"/>
    <property type="project" value="InterPro"/>
</dbReference>
<keyword evidence="13 17" id="KW-0694">RNA-binding</keyword>
<dbReference type="Pfam" id="PF00271">
    <property type="entry name" value="Helicase_C"/>
    <property type="match status" value="1"/>
</dbReference>
<evidence type="ECO:0000256" key="14">
    <source>
        <dbReference type="ARBA" id="ARBA00023118"/>
    </source>
</evidence>
<evidence type="ECO:0000256" key="12">
    <source>
        <dbReference type="ARBA" id="ARBA00022842"/>
    </source>
</evidence>
<dbReference type="InterPro" id="IPR036389">
    <property type="entry name" value="RNase_III_sf"/>
</dbReference>
<feature type="compositionally biased region" description="Basic and acidic residues" evidence="18">
    <location>
        <begin position="1481"/>
        <end position="1501"/>
    </location>
</feature>
<feature type="compositionally biased region" description="Low complexity" evidence="18">
    <location>
        <begin position="357"/>
        <end position="368"/>
    </location>
</feature>
<organism evidence="24 25">
    <name type="scientific">Fusarium austroafricanum</name>
    <dbReference type="NCBI Taxonomy" id="2364996"/>
    <lineage>
        <taxon>Eukaryota</taxon>
        <taxon>Fungi</taxon>
        <taxon>Dikarya</taxon>
        <taxon>Ascomycota</taxon>
        <taxon>Pezizomycotina</taxon>
        <taxon>Sordariomycetes</taxon>
        <taxon>Hypocreomycetidae</taxon>
        <taxon>Hypocreales</taxon>
        <taxon>Nectriaceae</taxon>
        <taxon>Fusarium</taxon>
        <taxon>Fusarium concolor species complex</taxon>
    </lineage>
</organism>
<feature type="region of interest" description="Disordered" evidence="18">
    <location>
        <begin position="422"/>
        <end position="570"/>
    </location>
</feature>
<feature type="region of interest" description="Disordered" evidence="18">
    <location>
        <begin position="2347"/>
        <end position="2366"/>
    </location>
</feature>
<dbReference type="InterPro" id="IPR001650">
    <property type="entry name" value="Helicase_C-like"/>
</dbReference>
<feature type="compositionally biased region" description="Basic and acidic residues" evidence="18">
    <location>
        <begin position="897"/>
        <end position="922"/>
    </location>
</feature>